<dbReference type="PANTHER" id="PTHR21666">
    <property type="entry name" value="PEPTIDASE-RELATED"/>
    <property type="match status" value="1"/>
</dbReference>
<dbReference type="InterPro" id="IPR050570">
    <property type="entry name" value="Cell_wall_metabolism_enzyme"/>
</dbReference>
<proteinExistence type="predicted"/>
<comment type="caution">
    <text evidence="2">The sequence shown here is derived from an EMBL/GenBank/DDBJ whole genome shotgun (WGS) entry which is preliminary data.</text>
</comment>
<dbReference type="CDD" id="cd12797">
    <property type="entry name" value="M23_peptidase"/>
    <property type="match status" value="1"/>
</dbReference>
<gene>
    <name evidence="2" type="ORF">US96_C0008G0009</name>
</gene>
<accession>A0A0G0K7K2</accession>
<evidence type="ECO:0000313" key="3">
    <source>
        <dbReference type="Proteomes" id="UP000034181"/>
    </source>
</evidence>
<protein>
    <submittedName>
        <fullName evidence="2">Peptidase M23B</fullName>
    </submittedName>
</protein>
<dbReference type="GO" id="GO:0004222">
    <property type="term" value="F:metalloendopeptidase activity"/>
    <property type="evidence" value="ECO:0007669"/>
    <property type="project" value="TreeGrafter"/>
</dbReference>
<sequence>MTLSIPVPDPVITQPFGQDNTNHHLRKNFYALFDNLHPGIDFGCPIGIKVYASYNGIVVRKEFHKGMGNVIGTRHGNIIILYAHLSKFSVEMADKIKKGQLIGLSGDTGEAYTEPHLHFEVRDLTKNQLKDMVFKPEFDKNLKQFKKEFIYQVNNANTQKTPIFLAKRYFGDSKYWRKILDINPNLSKNPDKIIDNASKIIIPNY</sequence>
<dbReference type="AlphaFoldDB" id="A0A0G0K7K2"/>
<dbReference type="PANTHER" id="PTHR21666:SF270">
    <property type="entry name" value="MUREIN HYDROLASE ACTIVATOR ENVC"/>
    <property type="match status" value="1"/>
</dbReference>
<evidence type="ECO:0000313" key="2">
    <source>
        <dbReference type="EMBL" id="KKQ75623.1"/>
    </source>
</evidence>
<dbReference type="Gene3D" id="2.70.70.10">
    <property type="entry name" value="Glucose Permease (Domain IIA)"/>
    <property type="match status" value="1"/>
</dbReference>
<dbReference type="Proteomes" id="UP000034181">
    <property type="component" value="Unassembled WGS sequence"/>
</dbReference>
<dbReference type="Pfam" id="PF01551">
    <property type="entry name" value="Peptidase_M23"/>
    <property type="match status" value="1"/>
</dbReference>
<reference evidence="2 3" key="1">
    <citation type="journal article" date="2015" name="Nature">
        <title>rRNA introns, odd ribosomes, and small enigmatic genomes across a large radiation of phyla.</title>
        <authorList>
            <person name="Brown C.T."/>
            <person name="Hug L.A."/>
            <person name="Thomas B.C."/>
            <person name="Sharon I."/>
            <person name="Castelle C.J."/>
            <person name="Singh A."/>
            <person name="Wilkins M.J."/>
            <person name="Williams K.H."/>
            <person name="Banfield J.F."/>
        </authorList>
    </citation>
    <scope>NUCLEOTIDE SEQUENCE [LARGE SCALE GENOMIC DNA]</scope>
</reference>
<evidence type="ECO:0000259" key="1">
    <source>
        <dbReference type="Pfam" id="PF01551"/>
    </source>
</evidence>
<dbReference type="EMBL" id="LBUZ01000008">
    <property type="protein sequence ID" value="KKQ75623.1"/>
    <property type="molecule type" value="Genomic_DNA"/>
</dbReference>
<dbReference type="InterPro" id="IPR016047">
    <property type="entry name" value="M23ase_b-sheet_dom"/>
</dbReference>
<dbReference type="InterPro" id="IPR011055">
    <property type="entry name" value="Dup_hybrid_motif"/>
</dbReference>
<dbReference type="SUPFAM" id="SSF51261">
    <property type="entry name" value="Duplicated hybrid motif"/>
    <property type="match status" value="1"/>
</dbReference>
<organism evidence="2 3">
    <name type="scientific">Candidatus Woesebacteria bacterium GW2011_GWB1_38_5b</name>
    <dbReference type="NCBI Taxonomy" id="1618569"/>
    <lineage>
        <taxon>Bacteria</taxon>
        <taxon>Candidatus Woeseibacteriota</taxon>
    </lineage>
</organism>
<feature type="domain" description="M23ase beta-sheet core" evidence="1">
    <location>
        <begin position="36"/>
        <end position="124"/>
    </location>
</feature>
<name>A0A0G0K7K2_9BACT</name>